<dbReference type="InterPro" id="IPR036291">
    <property type="entry name" value="NAD(P)-bd_dom_sf"/>
</dbReference>
<dbReference type="InterPro" id="IPR006115">
    <property type="entry name" value="6PGDH_NADP-bd"/>
</dbReference>
<dbReference type="PANTHER" id="PTHR43580">
    <property type="entry name" value="OXIDOREDUCTASE GLYR1-RELATED"/>
    <property type="match status" value="1"/>
</dbReference>
<dbReference type="PATRIC" id="fig|408015.6.peg.2637"/>
<evidence type="ECO:0000256" key="2">
    <source>
        <dbReference type="ARBA" id="ARBA00023002"/>
    </source>
</evidence>
<proteinExistence type="inferred from homology"/>
<evidence type="ECO:0000256" key="1">
    <source>
        <dbReference type="ARBA" id="ARBA00009080"/>
    </source>
</evidence>
<keyword evidence="2" id="KW-0560">Oxidoreductase</keyword>
<dbReference type="PIRSF" id="PIRSF000103">
    <property type="entry name" value="HIBADH"/>
    <property type="match status" value="1"/>
</dbReference>
<dbReference type="GO" id="GO:0140673">
    <property type="term" value="P:transcription elongation-coupled chromatin remodeling"/>
    <property type="evidence" value="ECO:0007669"/>
    <property type="project" value="TreeGrafter"/>
</dbReference>
<dbReference type="Proteomes" id="UP000034034">
    <property type="component" value="Chromosome"/>
</dbReference>
<dbReference type="GO" id="GO:0050661">
    <property type="term" value="F:NADP binding"/>
    <property type="evidence" value="ECO:0007669"/>
    <property type="project" value="InterPro"/>
</dbReference>
<dbReference type="AlphaFoldDB" id="A0A0F7CP37"/>
<dbReference type="Pfam" id="PF03446">
    <property type="entry name" value="NAD_binding_2"/>
    <property type="match status" value="1"/>
</dbReference>
<dbReference type="STRING" id="408015.SXIM_25970"/>
<sequence length="301" mass="31151">MHVSGTSPVTPVTVLGLGAMGSALATAFLDGGRPVTVWNRTPARADALAARGATRADDARQAVTAGELVVLCVLDHTAAYATLGAIGDALKGRTLVHLTNGTPAQAREFAEWATQRGARYVDGGIMAVPPMIGGPGSLVLYSGDRSALEEHRAALELLGAARWLGDDPGLASLYDLALLSGMYGLFAGYLHATALARTEGGSTREFTDELLIPWMTAMMSGFPDWARQIDSGEFGPASSPLAMQATAFVNLIEASTAQGVDPALMIPVQELLNRAVSAGLGDQDSPALATLLSGPGKEPVR</sequence>
<dbReference type="GO" id="GO:0016491">
    <property type="term" value="F:oxidoreductase activity"/>
    <property type="evidence" value="ECO:0007669"/>
    <property type="project" value="UniProtKB-KW"/>
</dbReference>
<evidence type="ECO:0000259" key="3">
    <source>
        <dbReference type="Pfam" id="PF03446"/>
    </source>
</evidence>
<dbReference type="GO" id="GO:0003677">
    <property type="term" value="F:DNA binding"/>
    <property type="evidence" value="ECO:0007669"/>
    <property type="project" value="TreeGrafter"/>
</dbReference>
<feature type="domain" description="NADPH-dependent reductive aminase-like C-terminal" evidence="4">
    <location>
        <begin position="167"/>
        <end position="292"/>
    </location>
</feature>
<dbReference type="GO" id="GO:0031491">
    <property type="term" value="F:nucleosome binding"/>
    <property type="evidence" value="ECO:0007669"/>
    <property type="project" value="TreeGrafter"/>
</dbReference>
<evidence type="ECO:0000259" key="4">
    <source>
        <dbReference type="Pfam" id="PF21761"/>
    </source>
</evidence>
<dbReference type="Gene3D" id="1.10.1040.10">
    <property type="entry name" value="N-(1-d-carboxylethyl)-l-norvaline Dehydrogenase, domain 2"/>
    <property type="match status" value="1"/>
</dbReference>
<evidence type="ECO:0000313" key="6">
    <source>
        <dbReference type="Proteomes" id="UP000034034"/>
    </source>
</evidence>
<name>A0A0F7CP37_9ACTN</name>
<dbReference type="HOGENOM" id="CLU_035117_2_1_11"/>
<feature type="domain" description="6-phosphogluconate dehydrogenase NADP-binding" evidence="3">
    <location>
        <begin position="12"/>
        <end position="160"/>
    </location>
</feature>
<organism evidence="5 6">
    <name type="scientific">Streptomyces xiamenensis</name>
    <dbReference type="NCBI Taxonomy" id="408015"/>
    <lineage>
        <taxon>Bacteria</taxon>
        <taxon>Bacillati</taxon>
        <taxon>Actinomycetota</taxon>
        <taxon>Actinomycetes</taxon>
        <taxon>Kitasatosporales</taxon>
        <taxon>Streptomycetaceae</taxon>
        <taxon>Streptomyces</taxon>
    </lineage>
</organism>
<dbReference type="InterPro" id="IPR051265">
    <property type="entry name" value="HIBADH-related_NP60_sf"/>
</dbReference>
<gene>
    <name evidence="5" type="ORF">SXIM_25970</name>
</gene>
<dbReference type="Gene3D" id="3.40.50.720">
    <property type="entry name" value="NAD(P)-binding Rossmann-like Domain"/>
    <property type="match status" value="1"/>
</dbReference>
<evidence type="ECO:0000313" key="5">
    <source>
        <dbReference type="EMBL" id="AKG43981.1"/>
    </source>
</evidence>
<dbReference type="Pfam" id="PF21761">
    <property type="entry name" value="RedAm-like_C"/>
    <property type="match status" value="1"/>
</dbReference>
<dbReference type="EMBL" id="CP009922">
    <property type="protein sequence ID" value="AKG43981.1"/>
    <property type="molecule type" value="Genomic_DNA"/>
</dbReference>
<dbReference type="GO" id="GO:0000785">
    <property type="term" value="C:chromatin"/>
    <property type="evidence" value="ECO:0007669"/>
    <property type="project" value="TreeGrafter"/>
</dbReference>
<comment type="similarity">
    <text evidence="1">Belongs to the HIBADH-related family.</text>
</comment>
<keyword evidence="6" id="KW-1185">Reference proteome</keyword>
<dbReference type="InterPro" id="IPR048666">
    <property type="entry name" value="RedAm-like_C"/>
</dbReference>
<dbReference type="InterPro" id="IPR013328">
    <property type="entry name" value="6PGD_dom2"/>
</dbReference>
<protein>
    <submittedName>
        <fullName evidence="5">6-phosphogluconate dehydrogenase</fullName>
    </submittedName>
</protein>
<reference evidence="5" key="1">
    <citation type="submission" date="2019-08" db="EMBL/GenBank/DDBJ databases">
        <title>Complete genome sequence of a mangrove-derived Streptomyces xiamenensis.</title>
        <authorList>
            <person name="Xu J."/>
        </authorList>
    </citation>
    <scope>NUCLEOTIDE SEQUENCE</scope>
    <source>
        <strain evidence="5">318</strain>
    </source>
</reference>
<dbReference type="PANTHER" id="PTHR43580:SF2">
    <property type="entry name" value="CYTOKINE-LIKE NUCLEAR FACTOR N-PAC"/>
    <property type="match status" value="1"/>
</dbReference>
<accession>A0A0F7CP37</accession>
<dbReference type="InterPro" id="IPR015815">
    <property type="entry name" value="HIBADH-related"/>
</dbReference>
<dbReference type="KEGG" id="sxi:SXIM_25970"/>
<dbReference type="SUPFAM" id="SSF51735">
    <property type="entry name" value="NAD(P)-binding Rossmann-fold domains"/>
    <property type="match status" value="1"/>
</dbReference>